<comment type="subcellular location">
    <subcellularLocation>
        <location evidence="1">Secreted</location>
    </subcellularLocation>
</comment>
<keyword evidence="2" id="KW-0964">Secreted</keyword>
<dbReference type="EMBL" id="AP025732">
    <property type="protein sequence ID" value="BDI16093.1"/>
    <property type="molecule type" value="Genomic_DNA"/>
</dbReference>
<keyword evidence="4" id="KW-1185">Reference proteome</keyword>
<dbReference type="InterPro" id="IPR001343">
    <property type="entry name" value="Hemolysn_Ca-bd"/>
</dbReference>
<gene>
    <name evidence="3" type="ORF">ANSO36C_18950</name>
</gene>
<dbReference type="InterPro" id="IPR018511">
    <property type="entry name" value="Hemolysin-typ_Ca-bd_CS"/>
</dbReference>
<dbReference type="PANTHER" id="PTHR38340:SF1">
    <property type="entry name" value="S-LAYER PROTEIN"/>
    <property type="match status" value="1"/>
</dbReference>
<dbReference type="InterPro" id="IPR050557">
    <property type="entry name" value="RTX_toxin/Mannuronan_C5-epim"/>
</dbReference>
<name>A0ABN6PYJ3_NOSCO</name>
<sequence length="448" mass="44617">MIVCADRGFYFYYEVHKINLTQPNMAIYTLTTNGDNLVGTVGDDTFNGTYDGTVTDTFGANDFVNGGTGIDTLYIDHLLDVAITPPDNLWTNVKRIERVEINTTGNGAQTITTGAKFQAAFAFGVNLKTETSGAGAINIDMTTFTGVATLTTTSIAGAQTIVTGSGVTTVTATSDAGALNIKGVGLKTVSATTTGAGAQIIGDGSGNGRNLTLVNATSAGGVQTITSTSSSAVVVNATSSVGQQIITTNSGADTITASTTNATNIINTGAGNDRVTISATTSGSYTVNGGTGNDTLIGGAGNDTLIGEAGNDSLVGGAGNDSLVGGAGNDTLIGGAGNDILTGGIGSDRFTFTAKTQGIDTITDFNVIDDTIVVSASGFGGNLTAGAVITPAQFRLGTVALGAGDRFIYSNTGALLFDADGLGGIAAVQIANLTGSPSLTNADILVIA</sequence>
<evidence type="ECO:0000256" key="1">
    <source>
        <dbReference type="ARBA" id="ARBA00004613"/>
    </source>
</evidence>
<evidence type="ECO:0000313" key="4">
    <source>
        <dbReference type="Proteomes" id="UP001055453"/>
    </source>
</evidence>
<evidence type="ECO:0000313" key="3">
    <source>
        <dbReference type="EMBL" id="BDI16093.1"/>
    </source>
</evidence>
<protein>
    <recommendedName>
        <fullName evidence="5">Calcium-binding protein</fullName>
    </recommendedName>
</protein>
<dbReference type="Pfam" id="PF00353">
    <property type="entry name" value="HemolysinCabind"/>
    <property type="match status" value="2"/>
</dbReference>
<dbReference type="PROSITE" id="PS00330">
    <property type="entry name" value="HEMOLYSIN_CALCIUM"/>
    <property type="match status" value="3"/>
</dbReference>
<evidence type="ECO:0008006" key="5">
    <source>
        <dbReference type="Google" id="ProtNLM"/>
    </source>
</evidence>
<dbReference type="InterPro" id="IPR011049">
    <property type="entry name" value="Serralysin-like_metalloprot_C"/>
</dbReference>
<dbReference type="Proteomes" id="UP001055453">
    <property type="component" value="Chromosome"/>
</dbReference>
<dbReference type="PRINTS" id="PR00313">
    <property type="entry name" value="CABNDNGRPT"/>
</dbReference>
<dbReference type="SUPFAM" id="SSF51120">
    <property type="entry name" value="beta-Roll"/>
    <property type="match status" value="1"/>
</dbReference>
<organism evidence="3 4">
    <name type="scientific">Nostoc cf. commune SO-36</name>
    <dbReference type="NCBI Taxonomy" id="449208"/>
    <lineage>
        <taxon>Bacteria</taxon>
        <taxon>Bacillati</taxon>
        <taxon>Cyanobacteriota</taxon>
        <taxon>Cyanophyceae</taxon>
        <taxon>Nostocales</taxon>
        <taxon>Nostocaceae</taxon>
        <taxon>Nostoc</taxon>
    </lineage>
</organism>
<accession>A0ABN6PYJ3</accession>
<dbReference type="PANTHER" id="PTHR38340">
    <property type="entry name" value="S-LAYER PROTEIN"/>
    <property type="match status" value="1"/>
</dbReference>
<dbReference type="Gene3D" id="2.150.10.10">
    <property type="entry name" value="Serralysin-like metalloprotease, C-terminal"/>
    <property type="match status" value="1"/>
</dbReference>
<proteinExistence type="predicted"/>
<reference evidence="3" key="1">
    <citation type="submission" date="2022-04" db="EMBL/GenBank/DDBJ databases">
        <title>Complete genome sequence of a cyanobacterium, Nostoc sp. SO-36, isolated in Antarctica.</title>
        <authorList>
            <person name="Kanesaki Y."/>
            <person name="Effendi D."/>
            <person name="Sakamoto T."/>
            <person name="Ohtani S."/>
            <person name="Awai K."/>
        </authorList>
    </citation>
    <scope>NUCLEOTIDE SEQUENCE</scope>
    <source>
        <strain evidence="3">SO-36</strain>
    </source>
</reference>
<evidence type="ECO:0000256" key="2">
    <source>
        <dbReference type="ARBA" id="ARBA00022525"/>
    </source>
</evidence>